<comment type="caution">
    <text evidence="2">The sequence shown here is derived from an EMBL/GenBank/DDBJ whole genome shotgun (WGS) entry which is preliminary data.</text>
</comment>
<feature type="binding site" evidence="1">
    <location>
        <begin position="58"/>
        <end position="65"/>
    </location>
    <ligand>
        <name>substrate</name>
    </ligand>
</feature>
<dbReference type="SUPFAM" id="SSF53254">
    <property type="entry name" value="Phosphoglycerate mutase-like"/>
    <property type="match status" value="1"/>
</dbReference>
<accession>A0A5J4Z2L5</accession>
<feature type="binding site" evidence="1">
    <location>
        <position position="111"/>
    </location>
    <ligand>
        <name>substrate</name>
    </ligand>
</feature>
<dbReference type="InterPro" id="IPR029033">
    <property type="entry name" value="His_PPase_superfam"/>
</dbReference>
<dbReference type="Proteomes" id="UP000324585">
    <property type="component" value="Unassembled WGS sequence"/>
</dbReference>
<keyword evidence="3" id="KW-1185">Reference proteome</keyword>
<dbReference type="EMBL" id="VRMN01000002">
    <property type="protein sequence ID" value="KAA8496907.1"/>
    <property type="molecule type" value="Genomic_DNA"/>
</dbReference>
<dbReference type="SMART" id="SM00855">
    <property type="entry name" value="PGAM"/>
    <property type="match status" value="1"/>
</dbReference>
<reference evidence="3" key="1">
    <citation type="journal article" date="2019" name="Nat. Commun.">
        <title>Expansion of phycobilisome linker gene families in mesophilic red algae.</title>
        <authorList>
            <person name="Lee J."/>
            <person name="Kim D."/>
            <person name="Bhattacharya D."/>
            <person name="Yoon H.S."/>
        </authorList>
    </citation>
    <scope>NUCLEOTIDE SEQUENCE [LARGE SCALE GENOMIC DNA]</scope>
    <source>
        <strain evidence="3">CCMP 1328</strain>
    </source>
</reference>
<dbReference type="CDD" id="cd07067">
    <property type="entry name" value="HP_PGM_like"/>
    <property type="match status" value="1"/>
</dbReference>
<dbReference type="InterPro" id="IPR013078">
    <property type="entry name" value="His_Pase_superF_clade-1"/>
</dbReference>
<dbReference type="InterPro" id="IPR050275">
    <property type="entry name" value="PGM_Phosphatase"/>
</dbReference>
<sequence>MRCGSLGVGRRADCRSVPMSVSACFAWGTLICCAQDLRPKRSTVGDTKPPARRVLIVRHGQTTWNKAGRFQGQNDSSELNAVGVQQARRLARMLAAEKFQIKRIYVSPLQRARQTLDAMVDEWDELIVPARSVQFEPLLKEIRLPWEGLDKQNLPEEWRTEYVRFKADVAAYKYASSENDTYSPVGDVWSRAEAFWGLLRAQQRFALSDEWNADPECVLVIAHNHTNKALLASALGWPCVSGRHLAIDQDNACLNVLDFDHNGNACMQRLNQVASGDSHIAQQGECPPSPSFSGTTKTDSVWLHVEGGIDPAHGTSVHEEKIQSALDSIVRIGTRDGDKPPSRDFVLNHALFSAVLKHLLHGAPIAPVRSNSRAELAVSNSAILVRRVCV</sequence>
<dbReference type="InterPro" id="IPR001345">
    <property type="entry name" value="PG/BPGM_mutase_AS"/>
</dbReference>
<proteinExistence type="predicted"/>
<dbReference type="GO" id="GO:0016791">
    <property type="term" value="F:phosphatase activity"/>
    <property type="evidence" value="ECO:0007669"/>
    <property type="project" value="TreeGrafter"/>
</dbReference>
<dbReference type="PANTHER" id="PTHR48100">
    <property type="entry name" value="BROAD-SPECIFICITY PHOSPHATASE YOR283W-RELATED"/>
    <property type="match status" value="1"/>
</dbReference>
<protein>
    <submittedName>
        <fullName evidence="2">Putative 2-carboxy-D-arabinitol-1-phosphatase</fullName>
    </submittedName>
</protein>
<dbReference type="AlphaFoldDB" id="A0A5J4Z2L5"/>
<gene>
    <name evidence="2" type="ORF">FVE85_0636</name>
</gene>
<organism evidence="2 3">
    <name type="scientific">Porphyridium purpureum</name>
    <name type="common">Red alga</name>
    <name type="synonym">Porphyridium cruentum</name>
    <dbReference type="NCBI Taxonomy" id="35688"/>
    <lineage>
        <taxon>Eukaryota</taxon>
        <taxon>Rhodophyta</taxon>
        <taxon>Bangiophyceae</taxon>
        <taxon>Porphyridiales</taxon>
        <taxon>Porphyridiaceae</taxon>
        <taxon>Porphyridium</taxon>
    </lineage>
</organism>
<dbReference type="Pfam" id="PF00300">
    <property type="entry name" value="His_Phos_1"/>
    <property type="match status" value="1"/>
</dbReference>
<dbReference type="PROSITE" id="PS00175">
    <property type="entry name" value="PG_MUTASE"/>
    <property type="match status" value="1"/>
</dbReference>
<evidence type="ECO:0000313" key="3">
    <source>
        <dbReference type="Proteomes" id="UP000324585"/>
    </source>
</evidence>
<dbReference type="Gene3D" id="3.40.50.1240">
    <property type="entry name" value="Phosphoglycerate mutase-like"/>
    <property type="match status" value="1"/>
</dbReference>
<evidence type="ECO:0000313" key="2">
    <source>
        <dbReference type="EMBL" id="KAA8496907.1"/>
    </source>
</evidence>
<dbReference type="OrthoDB" id="3835at2759"/>
<evidence type="ECO:0000256" key="1">
    <source>
        <dbReference type="PIRSR" id="PIRSR613078-2"/>
    </source>
</evidence>
<dbReference type="PANTHER" id="PTHR48100:SF10">
    <property type="entry name" value="2-CARBOXY-D-ARABINITOL-1-PHOSPHATASE-RELATED"/>
    <property type="match status" value="1"/>
</dbReference>
<name>A0A5J4Z2L5_PORPP</name>